<proteinExistence type="predicted"/>
<evidence type="ECO:0000256" key="1">
    <source>
        <dbReference type="PROSITE-ProRule" id="PRU00110"/>
    </source>
</evidence>
<accession>A0ABX5PX68</accession>
<dbReference type="Proteomes" id="UP000248584">
    <property type="component" value="Unassembled WGS sequence"/>
</dbReference>
<dbReference type="EMBL" id="QKZR01000003">
    <property type="protein sequence ID" value="PZX39777.1"/>
    <property type="molecule type" value="Genomic_DNA"/>
</dbReference>
<dbReference type="Gene3D" id="1.20.120.160">
    <property type="entry name" value="HPT domain"/>
    <property type="match status" value="1"/>
</dbReference>
<dbReference type="InterPro" id="IPR008207">
    <property type="entry name" value="Sig_transdc_His_kin_Hpt_dom"/>
</dbReference>
<dbReference type="InterPro" id="IPR036641">
    <property type="entry name" value="HPT_dom_sf"/>
</dbReference>
<comment type="caution">
    <text evidence="3">The sequence shown here is derived from an EMBL/GenBank/DDBJ whole genome shotgun (WGS) entry which is preliminary data.</text>
</comment>
<reference evidence="3 4" key="1">
    <citation type="submission" date="2018-06" db="EMBL/GenBank/DDBJ databases">
        <title>Genomic Encyclopedia of Archaeal and Bacterial Type Strains, Phase II (KMG-II): from individual species to whole genera.</title>
        <authorList>
            <person name="Goeker M."/>
        </authorList>
    </citation>
    <scope>NUCLEOTIDE SEQUENCE [LARGE SCALE GENOMIC DNA]</scope>
    <source>
        <strain evidence="3 4">DSM 17205</strain>
    </source>
</reference>
<evidence type="ECO:0000313" key="3">
    <source>
        <dbReference type="EMBL" id="PZX39777.1"/>
    </source>
</evidence>
<feature type="modified residue" description="Phosphohistidine" evidence="1">
    <location>
        <position position="57"/>
    </location>
</feature>
<dbReference type="Pfam" id="PF01627">
    <property type="entry name" value="Hpt"/>
    <property type="match status" value="1"/>
</dbReference>
<keyword evidence="4" id="KW-1185">Reference proteome</keyword>
<gene>
    <name evidence="3" type="ORF">LX97_02134</name>
</gene>
<feature type="domain" description="HPt" evidence="2">
    <location>
        <begin position="18"/>
        <end position="116"/>
    </location>
</feature>
<dbReference type="RefSeq" id="WP_015363182.1">
    <property type="nucleotide sequence ID" value="NZ_QKZR01000003.1"/>
</dbReference>
<dbReference type="PROSITE" id="PS50894">
    <property type="entry name" value="HPT"/>
    <property type="match status" value="1"/>
</dbReference>
<keyword evidence="1" id="KW-0597">Phosphoprotein</keyword>
<name>A0ABX5PX68_9FLAO</name>
<protein>
    <submittedName>
        <fullName evidence="3">HPt (Histidine-containing phosphotransfer) domain-containing protein</fullName>
    </submittedName>
</protein>
<sequence length="116" mass="13170">MTISTLPLTDLRESFDNDAAILGSILDMFLVEVPQDYLLLHQNIKNGDYHAAGLQAHKVKSSYRTLGINDMASILQKIEDSAKNNENTEMIPELLSEFNEKYEHVNNQVAYTKEQL</sequence>
<evidence type="ECO:0000313" key="4">
    <source>
        <dbReference type="Proteomes" id="UP000248584"/>
    </source>
</evidence>
<evidence type="ECO:0000259" key="2">
    <source>
        <dbReference type="PROSITE" id="PS50894"/>
    </source>
</evidence>
<organism evidence="3 4">
    <name type="scientific">Nonlabens dokdonensis</name>
    <dbReference type="NCBI Taxonomy" id="328515"/>
    <lineage>
        <taxon>Bacteria</taxon>
        <taxon>Pseudomonadati</taxon>
        <taxon>Bacteroidota</taxon>
        <taxon>Flavobacteriia</taxon>
        <taxon>Flavobacteriales</taxon>
        <taxon>Flavobacteriaceae</taxon>
        <taxon>Nonlabens</taxon>
    </lineage>
</organism>
<dbReference type="SUPFAM" id="SSF47226">
    <property type="entry name" value="Histidine-containing phosphotransfer domain, HPT domain"/>
    <property type="match status" value="1"/>
</dbReference>